<accession>A0ABX8DH79</accession>
<keyword evidence="1" id="KW-0732">Signal</keyword>
<dbReference type="Proteomes" id="UP000676428">
    <property type="component" value="Chromosome"/>
</dbReference>
<name>A0ABX8DH79_9GAMM</name>
<dbReference type="RefSeq" id="WP_213682732.1">
    <property type="nucleotide sequence ID" value="NZ_CP074572.1"/>
</dbReference>
<dbReference type="EMBL" id="CP074572">
    <property type="protein sequence ID" value="QVK24119.1"/>
    <property type="molecule type" value="Genomic_DNA"/>
</dbReference>
<sequence>MFSKTTLATIAASALSLSTLFVAPLTQAAQVFVPDDLQILSVDGHSGDQSNNTLQLNQGSHVLVVQYRDLFSGVTAEDSATWVKSQPLYLQFSVDTKDVALTTPTLDDVADAQTYLKHPYLDIYTNKDNSRRLALQPGGRCHCGSVISETLMELLRLGVVLISPLATLNSQ</sequence>
<protein>
    <submittedName>
        <fullName evidence="2">DUF2057 family protein</fullName>
    </submittedName>
</protein>
<keyword evidence="3" id="KW-1185">Reference proteome</keyword>
<gene>
    <name evidence="2" type="ORF">KHX94_05870</name>
</gene>
<feature type="signal peptide" evidence="1">
    <location>
        <begin position="1"/>
        <end position="28"/>
    </location>
</feature>
<proteinExistence type="predicted"/>
<dbReference type="InterPro" id="IPR018635">
    <property type="entry name" value="UPF0319"/>
</dbReference>
<evidence type="ECO:0000313" key="2">
    <source>
        <dbReference type="EMBL" id="QVK24119.1"/>
    </source>
</evidence>
<organism evidence="2 3">
    <name type="scientific">Shewanella dokdonensis</name>
    <dbReference type="NCBI Taxonomy" id="712036"/>
    <lineage>
        <taxon>Bacteria</taxon>
        <taxon>Pseudomonadati</taxon>
        <taxon>Pseudomonadota</taxon>
        <taxon>Gammaproteobacteria</taxon>
        <taxon>Alteromonadales</taxon>
        <taxon>Shewanellaceae</taxon>
        <taxon>Shewanella</taxon>
    </lineage>
</organism>
<dbReference type="Pfam" id="PF09829">
    <property type="entry name" value="DUF2057"/>
    <property type="match status" value="1"/>
</dbReference>
<reference evidence="2 3" key="1">
    <citation type="journal article" date="2012" name="Int. J. Syst. Evol. Microbiol.">
        <title>Shewanella dokdonensis sp. nov., isolated from seawater.</title>
        <authorList>
            <person name="Sung H.R."/>
            <person name="Yoon J.H."/>
            <person name="Ghim S.Y."/>
        </authorList>
    </citation>
    <scope>NUCLEOTIDE SEQUENCE [LARGE SCALE GENOMIC DNA]</scope>
    <source>
        <strain evidence="2 3">DSM 23626</strain>
    </source>
</reference>
<evidence type="ECO:0000313" key="3">
    <source>
        <dbReference type="Proteomes" id="UP000676428"/>
    </source>
</evidence>
<feature type="chain" id="PRO_5047506806" evidence="1">
    <location>
        <begin position="29"/>
        <end position="171"/>
    </location>
</feature>
<evidence type="ECO:0000256" key="1">
    <source>
        <dbReference type="SAM" id="SignalP"/>
    </source>
</evidence>